<feature type="repeat" description="ANK" evidence="1">
    <location>
        <begin position="96"/>
        <end position="128"/>
    </location>
</feature>
<evidence type="ECO:0000256" key="1">
    <source>
        <dbReference type="PROSITE-ProRule" id="PRU00023"/>
    </source>
</evidence>
<proteinExistence type="predicted"/>
<reference evidence="2 3" key="1">
    <citation type="submission" date="2023-04" db="EMBL/GenBank/DDBJ databases">
        <title>Genome of Basidiobolus ranarum AG-B5.</title>
        <authorList>
            <person name="Stajich J.E."/>
            <person name="Carter-House D."/>
            <person name="Gryganskyi A."/>
        </authorList>
    </citation>
    <scope>NUCLEOTIDE SEQUENCE [LARGE SCALE GENOMIC DNA]</scope>
    <source>
        <strain evidence="2 3">AG-B5</strain>
    </source>
</reference>
<dbReference type="Gene3D" id="1.25.40.20">
    <property type="entry name" value="Ankyrin repeat-containing domain"/>
    <property type="match status" value="1"/>
</dbReference>
<dbReference type="PROSITE" id="PS50088">
    <property type="entry name" value="ANK_REPEAT"/>
    <property type="match status" value="1"/>
</dbReference>
<evidence type="ECO:0000313" key="2">
    <source>
        <dbReference type="EMBL" id="KAK9703876.1"/>
    </source>
</evidence>
<keyword evidence="3" id="KW-1185">Reference proteome</keyword>
<dbReference type="InterPro" id="IPR002110">
    <property type="entry name" value="Ankyrin_rpt"/>
</dbReference>
<evidence type="ECO:0000313" key="3">
    <source>
        <dbReference type="Proteomes" id="UP001479436"/>
    </source>
</evidence>
<dbReference type="EMBL" id="JASJQH010007604">
    <property type="protein sequence ID" value="KAK9703876.1"/>
    <property type="molecule type" value="Genomic_DNA"/>
</dbReference>
<dbReference type="PROSITE" id="PS50297">
    <property type="entry name" value="ANK_REP_REGION"/>
    <property type="match status" value="1"/>
</dbReference>
<dbReference type="Proteomes" id="UP001479436">
    <property type="component" value="Unassembled WGS sequence"/>
</dbReference>
<name>A0ABR2VVH6_9FUNG</name>
<sequence length="152" mass="16929">MRDPTETLDAYFTAILNGNSEAVRTLLAVDRSLTSKKKRGNYKYDSEFELDAYKFLGAYIGQMTGLQVAILNGQESIAKDILDSTFTEEVDITFGDNNTALHLATFYDLKDLVKSLLERGADRSYKNGKGLTSIDLSNDPEILELLNLNCSK</sequence>
<gene>
    <name evidence="2" type="ORF">K7432_010507</name>
</gene>
<accession>A0ABR2VVH6</accession>
<evidence type="ECO:0008006" key="4">
    <source>
        <dbReference type="Google" id="ProtNLM"/>
    </source>
</evidence>
<dbReference type="InterPro" id="IPR036770">
    <property type="entry name" value="Ankyrin_rpt-contain_sf"/>
</dbReference>
<organism evidence="2 3">
    <name type="scientific">Basidiobolus ranarum</name>
    <dbReference type="NCBI Taxonomy" id="34480"/>
    <lineage>
        <taxon>Eukaryota</taxon>
        <taxon>Fungi</taxon>
        <taxon>Fungi incertae sedis</taxon>
        <taxon>Zoopagomycota</taxon>
        <taxon>Entomophthoromycotina</taxon>
        <taxon>Basidiobolomycetes</taxon>
        <taxon>Basidiobolales</taxon>
        <taxon>Basidiobolaceae</taxon>
        <taxon>Basidiobolus</taxon>
    </lineage>
</organism>
<protein>
    <recommendedName>
        <fullName evidence="4">Ankyrin repeat domain-containing protein</fullName>
    </recommendedName>
</protein>
<dbReference type="SMART" id="SM00248">
    <property type="entry name" value="ANK"/>
    <property type="match status" value="3"/>
</dbReference>
<comment type="caution">
    <text evidence="2">The sequence shown here is derived from an EMBL/GenBank/DDBJ whole genome shotgun (WGS) entry which is preliminary data.</text>
</comment>
<keyword evidence="1" id="KW-0040">ANK repeat</keyword>
<dbReference type="Pfam" id="PF12796">
    <property type="entry name" value="Ank_2"/>
    <property type="match status" value="1"/>
</dbReference>
<dbReference type="SUPFAM" id="SSF48403">
    <property type="entry name" value="Ankyrin repeat"/>
    <property type="match status" value="1"/>
</dbReference>